<dbReference type="Pfam" id="PF13245">
    <property type="entry name" value="AAA_19"/>
    <property type="match status" value="1"/>
</dbReference>
<dbReference type="InterPro" id="IPR000212">
    <property type="entry name" value="DNA_helicase_UvrD/REP"/>
</dbReference>
<dbReference type="PANTHER" id="PTHR11070:SF30">
    <property type="entry name" value="F-BOX DNA HELICASE 1"/>
    <property type="match status" value="1"/>
</dbReference>
<protein>
    <submittedName>
        <fullName evidence="6">ATP-dependent DNA helicase Rep</fullName>
        <ecNumber evidence="6">3.6.4.12</ecNumber>
    </submittedName>
</protein>
<dbReference type="InterPro" id="IPR014017">
    <property type="entry name" value="DNA_helicase_UvrD-like_C"/>
</dbReference>
<evidence type="ECO:0000313" key="6">
    <source>
        <dbReference type="EMBL" id="CAG9169981.1"/>
    </source>
</evidence>
<organism evidence="6 7">
    <name type="scientific">Cupriavidus pinatubonensis</name>
    <dbReference type="NCBI Taxonomy" id="248026"/>
    <lineage>
        <taxon>Bacteria</taxon>
        <taxon>Pseudomonadati</taxon>
        <taxon>Pseudomonadota</taxon>
        <taxon>Betaproteobacteria</taxon>
        <taxon>Burkholderiales</taxon>
        <taxon>Burkholderiaceae</taxon>
        <taxon>Cupriavidus</taxon>
    </lineage>
</organism>
<keyword evidence="3 6" id="KW-0347">Helicase</keyword>
<dbReference type="PANTHER" id="PTHR11070">
    <property type="entry name" value="UVRD / RECB / PCRA DNA HELICASE FAMILY MEMBER"/>
    <property type="match status" value="1"/>
</dbReference>
<dbReference type="GO" id="GO:0003678">
    <property type="term" value="F:DNA helicase activity"/>
    <property type="evidence" value="ECO:0007669"/>
    <property type="project" value="UniProtKB-EC"/>
</dbReference>
<reference evidence="6 7" key="1">
    <citation type="submission" date="2021-08" db="EMBL/GenBank/DDBJ databases">
        <authorList>
            <person name="Peeters C."/>
        </authorList>
    </citation>
    <scope>NUCLEOTIDE SEQUENCE [LARGE SCALE GENOMIC DNA]</scope>
    <source>
        <strain evidence="6 7">LMG 23994</strain>
    </source>
</reference>
<dbReference type="EMBL" id="CAJZAF010000007">
    <property type="protein sequence ID" value="CAG9169981.1"/>
    <property type="molecule type" value="Genomic_DNA"/>
</dbReference>
<dbReference type="GO" id="GO:0016787">
    <property type="term" value="F:hydrolase activity"/>
    <property type="evidence" value="ECO:0007669"/>
    <property type="project" value="UniProtKB-KW"/>
</dbReference>
<dbReference type="Proteomes" id="UP000701702">
    <property type="component" value="Unassembled WGS sequence"/>
</dbReference>
<sequence>MSTRKLTQEQAGICASKAEVIKVTAGAGTGKTSTLVAFSDVNPNERILYVAFNKAIQMEAAGKFPAHVTCKTAHSIAYGAYGREFGNVPNKLQGDIKPFHIQRHLARSLKSIPNSAHNLYGGRVIETVKNFLVSADMDMSRKHVSIGNAPVEVKNFDERQILADAKGIWAQMQDLKSDVPMLHDGYLKLYQLAGRRLPYGIILFDEAQDTNPVTQAIVEAQRARKVYVGDRHQAIYGFRGASNAMESIEADEHHYLTGSFRFGQSVADVANTILAIKADDVRLKGLGPESRVRPIGAHEGYAYISRGNVAIFNRAVQCLSKGEPFSFVGDIKGYRFDQILDVYNLSIGEQAKDAFIRSFAGFDELAEYAEIIGDREIKSRCKVVTKYGHDIPRLLEQIDKKALPPVVQGVERAAADKRIVMTTGHKSKGLEFPNVRLAGDFMPLIDEDGKLFDISKASTDEIEEINLQYVAVTRAQRALHLCDSLEDYLEHMNECEAQARSRMTA</sequence>
<proteinExistence type="predicted"/>
<accession>A0ABM8WR90</accession>
<dbReference type="RefSeq" id="WP_224001393.1">
    <property type="nucleotide sequence ID" value="NZ_CAJZAF010000007.1"/>
</dbReference>
<dbReference type="EC" id="3.6.4.12" evidence="6"/>
<dbReference type="Pfam" id="PF13361">
    <property type="entry name" value="UvrD_C"/>
    <property type="match status" value="1"/>
</dbReference>
<comment type="caution">
    <text evidence="6">The sequence shown here is derived from an EMBL/GenBank/DDBJ whole genome shotgun (WGS) entry which is preliminary data.</text>
</comment>
<gene>
    <name evidence="6" type="primary">rep_1</name>
    <name evidence="6" type="ORF">LMG23994_01760</name>
</gene>
<evidence type="ECO:0000256" key="3">
    <source>
        <dbReference type="ARBA" id="ARBA00022806"/>
    </source>
</evidence>
<keyword evidence="1" id="KW-0547">Nucleotide-binding</keyword>
<evidence type="ECO:0000256" key="1">
    <source>
        <dbReference type="ARBA" id="ARBA00022741"/>
    </source>
</evidence>
<keyword evidence="7" id="KW-1185">Reference proteome</keyword>
<feature type="domain" description="UvrD-like helicase C-terminal" evidence="5">
    <location>
        <begin position="414"/>
        <end position="481"/>
    </location>
</feature>
<evidence type="ECO:0000259" key="5">
    <source>
        <dbReference type="Pfam" id="PF13361"/>
    </source>
</evidence>
<keyword evidence="2 6" id="KW-0378">Hydrolase</keyword>
<evidence type="ECO:0000256" key="2">
    <source>
        <dbReference type="ARBA" id="ARBA00022801"/>
    </source>
</evidence>
<evidence type="ECO:0000256" key="4">
    <source>
        <dbReference type="ARBA" id="ARBA00022840"/>
    </source>
</evidence>
<keyword evidence="4" id="KW-0067">ATP-binding</keyword>
<dbReference type="Gene3D" id="3.40.50.300">
    <property type="entry name" value="P-loop containing nucleotide triphosphate hydrolases"/>
    <property type="match status" value="2"/>
</dbReference>
<name>A0ABM8WR90_9BURK</name>
<dbReference type="InterPro" id="IPR027417">
    <property type="entry name" value="P-loop_NTPase"/>
</dbReference>
<dbReference type="SUPFAM" id="SSF52540">
    <property type="entry name" value="P-loop containing nucleoside triphosphate hydrolases"/>
    <property type="match status" value="1"/>
</dbReference>
<evidence type="ECO:0000313" key="7">
    <source>
        <dbReference type="Proteomes" id="UP000701702"/>
    </source>
</evidence>